<dbReference type="GO" id="GO:0008270">
    <property type="term" value="F:zinc ion binding"/>
    <property type="evidence" value="ECO:0007669"/>
    <property type="project" value="UniProtKB-KW"/>
</dbReference>
<keyword evidence="5" id="KW-1185">Reference proteome</keyword>
<keyword evidence="1" id="KW-0479">Metal-binding</keyword>
<protein>
    <recommendedName>
        <fullName evidence="3">C2H2-type domain-containing protein</fullName>
    </recommendedName>
</protein>
<dbReference type="PROSITE" id="PS50157">
    <property type="entry name" value="ZINC_FINGER_C2H2_2"/>
    <property type="match status" value="1"/>
</dbReference>
<name>A0AAN7HLA2_9PEZI</name>
<reference evidence="4" key="1">
    <citation type="journal article" date="2023" name="Mol. Phylogenet. Evol.">
        <title>Genome-scale phylogeny and comparative genomics of the fungal order Sordariales.</title>
        <authorList>
            <person name="Hensen N."/>
            <person name="Bonometti L."/>
            <person name="Westerberg I."/>
            <person name="Brannstrom I.O."/>
            <person name="Guillou S."/>
            <person name="Cros-Aarteil S."/>
            <person name="Calhoun S."/>
            <person name="Haridas S."/>
            <person name="Kuo A."/>
            <person name="Mondo S."/>
            <person name="Pangilinan J."/>
            <person name="Riley R."/>
            <person name="LaButti K."/>
            <person name="Andreopoulos B."/>
            <person name="Lipzen A."/>
            <person name="Chen C."/>
            <person name="Yan M."/>
            <person name="Daum C."/>
            <person name="Ng V."/>
            <person name="Clum A."/>
            <person name="Steindorff A."/>
            <person name="Ohm R.A."/>
            <person name="Martin F."/>
            <person name="Silar P."/>
            <person name="Natvig D.O."/>
            <person name="Lalanne C."/>
            <person name="Gautier V."/>
            <person name="Ament-Velasquez S.L."/>
            <person name="Kruys A."/>
            <person name="Hutchinson M.I."/>
            <person name="Powell A.J."/>
            <person name="Barry K."/>
            <person name="Miller A.N."/>
            <person name="Grigoriev I.V."/>
            <person name="Debuchy R."/>
            <person name="Gladieux P."/>
            <person name="Hiltunen Thoren M."/>
            <person name="Johannesson H."/>
        </authorList>
    </citation>
    <scope>NUCLEOTIDE SEQUENCE</scope>
    <source>
        <strain evidence="4">CBS 359.72</strain>
    </source>
</reference>
<keyword evidence="1" id="KW-0862">Zinc</keyword>
<gene>
    <name evidence="4" type="ORF">C7999DRAFT_17592</name>
</gene>
<evidence type="ECO:0000256" key="1">
    <source>
        <dbReference type="PROSITE-ProRule" id="PRU00042"/>
    </source>
</evidence>
<dbReference type="Gene3D" id="3.30.160.60">
    <property type="entry name" value="Classic Zinc Finger"/>
    <property type="match status" value="1"/>
</dbReference>
<feature type="domain" description="C2H2-type" evidence="3">
    <location>
        <begin position="276"/>
        <end position="306"/>
    </location>
</feature>
<dbReference type="EMBL" id="MU857757">
    <property type="protein sequence ID" value="KAK4244114.1"/>
    <property type="molecule type" value="Genomic_DNA"/>
</dbReference>
<evidence type="ECO:0000313" key="5">
    <source>
        <dbReference type="Proteomes" id="UP001303647"/>
    </source>
</evidence>
<feature type="region of interest" description="Disordered" evidence="2">
    <location>
        <begin position="403"/>
        <end position="456"/>
    </location>
</feature>
<dbReference type="Proteomes" id="UP001303647">
    <property type="component" value="Unassembled WGS sequence"/>
</dbReference>
<evidence type="ECO:0000259" key="3">
    <source>
        <dbReference type="PROSITE" id="PS50157"/>
    </source>
</evidence>
<reference evidence="4" key="2">
    <citation type="submission" date="2023-05" db="EMBL/GenBank/DDBJ databases">
        <authorList>
            <consortium name="Lawrence Berkeley National Laboratory"/>
            <person name="Steindorff A."/>
            <person name="Hensen N."/>
            <person name="Bonometti L."/>
            <person name="Westerberg I."/>
            <person name="Brannstrom I.O."/>
            <person name="Guillou S."/>
            <person name="Cros-Aarteil S."/>
            <person name="Calhoun S."/>
            <person name="Haridas S."/>
            <person name="Kuo A."/>
            <person name="Mondo S."/>
            <person name="Pangilinan J."/>
            <person name="Riley R."/>
            <person name="Labutti K."/>
            <person name="Andreopoulos B."/>
            <person name="Lipzen A."/>
            <person name="Chen C."/>
            <person name="Yanf M."/>
            <person name="Daum C."/>
            <person name="Ng V."/>
            <person name="Clum A."/>
            <person name="Ohm R."/>
            <person name="Martin F."/>
            <person name="Silar P."/>
            <person name="Natvig D."/>
            <person name="Lalanne C."/>
            <person name="Gautier V."/>
            <person name="Ament-Velasquez S.L."/>
            <person name="Kruys A."/>
            <person name="Hutchinson M.I."/>
            <person name="Powell A.J."/>
            <person name="Barry K."/>
            <person name="Miller A.N."/>
            <person name="Grigoriev I.V."/>
            <person name="Debuchy R."/>
            <person name="Gladieux P."/>
            <person name="Thoren M.H."/>
            <person name="Johannesson H."/>
        </authorList>
    </citation>
    <scope>NUCLEOTIDE SEQUENCE</scope>
    <source>
        <strain evidence="4">CBS 359.72</strain>
    </source>
</reference>
<evidence type="ECO:0000313" key="4">
    <source>
        <dbReference type="EMBL" id="KAK4244114.1"/>
    </source>
</evidence>
<evidence type="ECO:0000256" key="2">
    <source>
        <dbReference type="SAM" id="MobiDB-lite"/>
    </source>
</evidence>
<sequence>MDPYPKPSSAPAFDGFQHQDGNWYGSSGMFRSGSQSTNCTVDSSYTASTVISGYSSATEISSSVEWAPAEDVNYPETPLYPDPCSSYEPSDANHILSATGSQYLQSGHSWPQALQLSNPSLTLGKRAGNEEAARQATLVANSWIINGQRFGDCHSTLITSEAVDEAVRVQLDKGVDEPVRPAVQDILYQQLKPRFSDIDYYYTDIIRLLEEAAYHLQIRLQGPEVFEICSIAIAAVLAMLSADPEADNDGATSEWAADGYASPSAMAQASSEKEKFKCRYPNCPNWASRQADLDRHYKIMHLNDDQKEKYYCDYKKCPRHKTPFFRQDHFRDHLRIYHKEDLLRRGNKGDDEWWSSRAPYALCNGWWRCRRCLVRVRHDDHGFTCPGCGDVCEKERQQYRTTTAATTVAAAPGTRQPPRAEFGKSSVGFSSHWQTAPPAPALLGRKRLRPSSTPSS</sequence>
<dbReference type="InterPro" id="IPR013087">
    <property type="entry name" value="Znf_C2H2_type"/>
</dbReference>
<keyword evidence="1" id="KW-0863">Zinc-finger</keyword>
<dbReference type="SMART" id="SM00355">
    <property type="entry name" value="ZnF_C2H2"/>
    <property type="match status" value="2"/>
</dbReference>
<dbReference type="AlphaFoldDB" id="A0AAN7HLA2"/>
<accession>A0AAN7HLA2</accession>
<proteinExistence type="predicted"/>
<organism evidence="4 5">
    <name type="scientific">Corynascus novoguineensis</name>
    <dbReference type="NCBI Taxonomy" id="1126955"/>
    <lineage>
        <taxon>Eukaryota</taxon>
        <taxon>Fungi</taxon>
        <taxon>Dikarya</taxon>
        <taxon>Ascomycota</taxon>
        <taxon>Pezizomycotina</taxon>
        <taxon>Sordariomycetes</taxon>
        <taxon>Sordariomycetidae</taxon>
        <taxon>Sordariales</taxon>
        <taxon>Chaetomiaceae</taxon>
        <taxon>Corynascus</taxon>
    </lineage>
</organism>
<comment type="caution">
    <text evidence="4">The sequence shown here is derived from an EMBL/GenBank/DDBJ whole genome shotgun (WGS) entry which is preliminary data.</text>
</comment>